<name>A0A1S9ZX37_9GAMM</name>
<feature type="domain" description="AntA/AntB antirepressor" evidence="1">
    <location>
        <begin position="17"/>
        <end position="89"/>
    </location>
</feature>
<evidence type="ECO:0000313" key="3">
    <source>
        <dbReference type="EMBL" id="STZ14025.1"/>
    </source>
</evidence>
<dbReference type="Proteomes" id="UP000190435">
    <property type="component" value="Unassembled WGS sequence"/>
</dbReference>
<proteinExistence type="predicted"/>
<accession>A0A1S9ZX37</accession>
<reference evidence="3 6" key="2">
    <citation type="submission" date="2018-06" db="EMBL/GenBank/DDBJ databases">
        <authorList>
            <consortium name="Pathogen Informatics"/>
            <person name="Doyle S."/>
        </authorList>
    </citation>
    <scope>NUCLEOTIDE SEQUENCE [LARGE SCALE GENOMIC DNA]</scope>
    <source>
        <strain evidence="3 6">NCTC10293</strain>
    </source>
</reference>
<gene>
    <name evidence="2" type="ORF">B0181_09240</name>
    <name evidence="3" type="ORF">NCTC10293_01614</name>
    <name evidence="4" type="ORF">NCTC10293_02091</name>
</gene>
<dbReference type="EMBL" id="UGQE01000004">
    <property type="protein sequence ID" value="STZ14025.1"/>
    <property type="molecule type" value="Genomic_DNA"/>
</dbReference>
<evidence type="ECO:0000313" key="6">
    <source>
        <dbReference type="Proteomes" id="UP000255279"/>
    </source>
</evidence>
<keyword evidence="5" id="KW-1185">Reference proteome</keyword>
<dbReference type="Pfam" id="PF08346">
    <property type="entry name" value="AntA"/>
    <property type="match status" value="1"/>
</dbReference>
<dbReference type="PANTHER" id="PTHR36180:SF1">
    <property type="entry name" value="ANTA_ANTB ANTIREPRESSOR DOMAIN-CONTAINING PROTEIN"/>
    <property type="match status" value="1"/>
</dbReference>
<dbReference type="Proteomes" id="UP000255279">
    <property type="component" value="Unassembled WGS sequence"/>
</dbReference>
<dbReference type="EMBL" id="UGQE01000004">
    <property type="protein sequence ID" value="STZ14497.1"/>
    <property type="molecule type" value="Genomic_DNA"/>
</dbReference>
<evidence type="ECO:0000313" key="4">
    <source>
        <dbReference type="EMBL" id="STZ14497.1"/>
    </source>
</evidence>
<evidence type="ECO:0000313" key="5">
    <source>
        <dbReference type="Proteomes" id="UP000190435"/>
    </source>
</evidence>
<organism evidence="2 5">
    <name type="scientific">Moraxella caviae</name>
    <dbReference type="NCBI Taxonomy" id="34060"/>
    <lineage>
        <taxon>Bacteria</taxon>
        <taxon>Pseudomonadati</taxon>
        <taxon>Pseudomonadota</taxon>
        <taxon>Gammaproteobacteria</taxon>
        <taxon>Moraxellales</taxon>
        <taxon>Moraxellaceae</taxon>
        <taxon>Moraxella</taxon>
    </lineage>
</organism>
<dbReference type="AlphaFoldDB" id="A0A1S9ZX37"/>
<dbReference type="RefSeq" id="WP_078277219.1">
    <property type="nucleotide sequence ID" value="NZ_CAACXO010000027.1"/>
</dbReference>
<evidence type="ECO:0000313" key="2">
    <source>
        <dbReference type="EMBL" id="OOR88003.1"/>
    </source>
</evidence>
<dbReference type="EMBL" id="MUXU01000057">
    <property type="protein sequence ID" value="OOR88003.1"/>
    <property type="molecule type" value="Genomic_DNA"/>
</dbReference>
<sequence length="171" mass="20098">MINIQQNKVKDEMVQTVNARHLHKNLGVKSRFNDWIKIRIHEYGFIQNVDYILVTEKIVTKTRGGNRKATNDYHLTLDMAKELAMVEKTEKGRQIRRYFIECEKRLNDDILSIGMQLERALLEKEHLERVLSNAGYVLNKGGRHLKPILLAKINKLQDELQPSLPFKEHIR</sequence>
<evidence type="ECO:0000259" key="1">
    <source>
        <dbReference type="Pfam" id="PF08346"/>
    </source>
</evidence>
<protein>
    <submittedName>
        <fullName evidence="3">Phage anti-repressor protein</fullName>
    </submittedName>
</protein>
<dbReference type="PANTHER" id="PTHR36180">
    <property type="entry name" value="DNA-BINDING PROTEIN-RELATED-RELATED"/>
    <property type="match status" value="1"/>
</dbReference>
<reference evidence="2 5" key="1">
    <citation type="submission" date="2017-02" db="EMBL/GenBank/DDBJ databases">
        <title>Draft genome sequence of Moraxella caviae CCUG 355 type strain.</title>
        <authorList>
            <person name="Engstrom-Jakobsson H."/>
            <person name="Salva-Serra F."/>
            <person name="Thorell K."/>
            <person name="Gonzales-Siles L."/>
            <person name="Karlsson R."/>
            <person name="Boulund F."/>
            <person name="Engstrand L."/>
            <person name="Moore E."/>
        </authorList>
    </citation>
    <scope>NUCLEOTIDE SEQUENCE [LARGE SCALE GENOMIC DNA]</scope>
    <source>
        <strain evidence="2 5">CCUG 355</strain>
    </source>
</reference>
<dbReference type="InterPro" id="IPR013557">
    <property type="entry name" value="AntA/B_antirep"/>
</dbReference>
<dbReference type="STRING" id="34060.B0181_09240"/>